<dbReference type="Pfam" id="PF00501">
    <property type="entry name" value="AMP-binding"/>
    <property type="match status" value="1"/>
</dbReference>
<dbReference type="InterPro" id="IPR023213">
    <property type="entry name" value="CAT-like_dom_sf"/>
</dbReference>
<evidence type="ECO:0000313" key="5">
    <source>
        <dbReference type="EMBL" id="OAD20894.1"/>
    </source>
</evidence>
<dbReference type="InterPro" id="IPR042099">
    <property type="entry name" value="ANL_N_sf"/>
</dbReference>
<dbReference type="GO" id="GO:0031177">
    <property type="term" value="F:phosphopantetheine binding"/>
    <property type="evidence" value="ECO:0007669"/>
    <property type="project" value="TreeGrafter"/>
</dbReference>
<dbReference type="InterPro" id="IPR000873">
    <property type="entry name" value="AMP-dep_synth/lig_dom"/>
</dbReference>
<feature type="domain" description="Condensation" evidence="4">
    <location>
        <begin position="1"/>
        <end position="411"/>
    </location>
</feature>
<comment type="caution">
    <text evidence="5">The sequence shown here is derived from an EMBL/GenBank/DDBJ whole genome shotgun (WGS) entry which is preliminary data.</text>
</comment>
<protein>
    <submittedName>
        <fullName evidence="5">Non-ribosomal peptide synthetase</fullName>
    </submittedName>
</protein>
<dbReference type="SUPFAM" id="SSF52777">
    <property type="entry name" value="CoA-dependent acyltransferases"/>
    <property type="match status" value="2"/>
</dbReference>
<evidence type="ECO:0000256" key="2">
    <source>
        <dbReference type="ARBA" id="ARBA00022553"/>
    </source>
</evidence>
<dbReference type="GO" id="GO:0043041">
    <property type="term" value="P:amino acid activation for nonribosomal peptide biosynthetic process"/>
    <property type="evidence" value="ECO:0007669"/>
    <property type="project" value="TreeGrafter"/>
</dbReference>
<dbReference type="GO" id="GO:0044550">
    <property type="term" value="P:secondary metabolite biosynthetic process"/>
    <property type="evidence" value="ECO:0007669"/>
    <property type="project" value="TreeGrafter"/>
</dbReference>
<proteinExistence type="predicted"/>
<dbReference type="InterPro" id="IPR020845">
    <property type="entry name" value="AMP-binding_CS"/>
</dbReference>
<reference evidence="5 6" key="1">
    <citation type="submission" date="2016-05" db="EMBL/GenBank/DDBJ databases">
        <title>Single-cell genome of chain-forming Candidatus Thiomargarita nelsonii and comparison to other large sulfur-oxidizing bacteria.</title>
        <authorList>
            <person name="Winkel M."/>
            <person name="Salman V."/>
            <person name="Woyke T."/>
            <person name="Schulz-Vogt H."/>
            <person name="Richter M."/>
            <person name="Flood B."/>
            <person name="Bailey J."/>
            <person name="Amann R."/>
            <person name="Mussmann M."/>
        </authorList>
    </citation>
    <scope>NUCLEOTIDE SEQUENCE [LARGE SCALE GENOMIC DNA]</scope>
    <source>
        <strain evidence="5 6">THI036</strain>
    </source>
</reference>
<dbReference type="CDD" id="cd19531">
    <property type="entry name" value="LCL_NRPS-like"/>
    <property type="match status" value="1"/>
</dbReference>
<dbReference type="FunFam" id="3.30.559.30:FF:000001">
    <property type="entry name" value="Non-ribosomal peptide synthetase"/>
    <property type="match status" value="1"/>
</dbReference>
<dbReference type="InterPro" id="IPR045851">
    <property type="entry name" value="AMP-bd_C_sf"/>
</dbReference>
<dbReference type="InterPro" id="IPR001242">
    <property type="entry name" value="Condensation_dom"/>
</dbReference>
<feature type="non-terminal residue" evidence="5">
    <location>
        <position position="896"/>
    </location>
</feature>
<evidence type="ECO:0000259" key="4">
    <source>
        <dbReference type="Pfam" id="PF00668"/>
    </source>
</evidence>
<evidence type="ECO:0000256" key="1">
    <source>
        <dbReference type="ARBA" id="ARBA00022450"/>
    </source>
</evidence>
<dbReference type="PANTHER" id="PTHR45527">
    <property type="entry name" value="NONRIBOSOMAL PEPTIDE SYNTHETASE"/>
    <property type="match status" value="1"/>
</dbReference>
<dbReference type="Proteomes" id="UP000076962">
    <property type="component" value="Unassembled WGS sequence"/>
</dbReference>
<dbReference type="InterPro" id="IPR010071">
    <property type="entry name" value="AA_adenyl_dom"/>
</dbReference>
<sequence>MPSARRLEGQLNRAALEQSLQTLVQRHETLRTTFQTVEGQPQIVVSPVEDWSLNVIDWPDAESLINEEAQRPFDLEKGPLFRATLLQLGVDSHVLLLTMHHIISDGWSIGILNRELSTLYNAISQGQPSPLPPLPIQYADYAHWQRQWLTGDLLETQLNYWKKQLAGAPALLELPTDHPRPPIQHYRGQTASLQLSPELTQQLKNLSQQAGTTLFMTLLAAFATLLSRYSGQSDLVIGSPIANRTHHQTESLIGLFLNTLALRIDLSGNPRVDELLRRIRQVALDAYAHQDIPFEKLVEELQPERSLSHSPLFQVMLVFQNTPTSAFELDGITLTPLKNETLTTKFDLNFHWGETPQGLWGNLFYNSELFNKKTITWMLGQFQTLLENLVTAPEKRLSSLRLLTETERHHLSTRGNLVHPTNPFIEFEKREQTLPARFEQQVRKSPEQIAVKTKRYTWTYRDLNDKANQVAQALLEPAKEERVALLFEPDAPMLVGIMGVLKAGKTYVPLDPDLPSERLEYLVQDSQASAILTNDLNLSLAQALTSNTLRLINLDEIKLVASRDEIQSTLSADSIAYILYTSGSTGQPKGVLQNHRNVLHFIRNYTNNLHITTNDKLTLLSSYSFDAAMVDIFAALLNGATLYPINLFDTNLAPWLIEQNISLYHSTPTVYRHWINNLTNQKKFPSLRLVVLGGEAVEQSEVECYRNHFANDCFFVNLFGSTESSINSFHFINHQTEITHQAVPVGYPVEETEVLLLNEAGEETDIYGEIVIKSPYLALGYWQKPEITRAVFITDGNQPRFYRTGDMGRLRADGSIEFVGRKDFQVKLRGFRIELGEIEAVLSQHPAVQETVVRLREEPAGEKRLVAYWVSNQALATDTIELRRFLQEKLPNYMIP</sequence>
<evidence type="ECO:0000259" key="3">
    <source>
        <dbReference type="Pfam" id="PF00501"/>
    </source>
</evidence>
<dbReference type="NCBIfam" id="TIGR01733">
    <property type="entry name" value="AA-adenyl-dom"/>
    <property type="match status" value="1"/>
</dbReference>
<dbReference type="PANTHER" id="PTHR45527:SF1">
    <property type="entry name" value="FATTY ACID SYNTHASE"/>
    <property type="match status" value="1"/>
</dbReference>
<dbReference type="PROSITE" id="PS00455">
    <property type="entry name" value="AMP_BINDING"/>
    <property type="match status" value="1"/>
</dbReference>
<keyword evidence="6" id="KW-1185">Reference proteome</keyword>
<keyword evidence="1" id="KW-0596">Phosphopantetheine</keyword>
<dbReference type="GO" id="GO:0003824">
    <property type="term" value="F:catalytic activity"/>
    <property type="evidence" value="ECO:0007669"/>
    <property type="project" value="InterPro"/>
</dbReference>
<dbReference type="Gene3D" id="3.40.50.12780">
    <property type="entry name" value="N-terminal domain of ligase-like"/>
    <property type="match status" value="1"/>
</dbReference>
<keyword evidence="2" id="KW-0597">Phosphoprotein</keyword>
<dbReference type="Gene3D" id="3.30.559.10">
    <property type="entry name" value="Chloramphenicol acetyltransferase-like domain"/>
    <property type="match status" value="1"/>
</dbReference>
<dbReference type="Pfam" id="PF00668">
    <property type="entry name" value="Condensation"/>
    <property type="match status" value="1"/>
</dbReference>
<name>A0A176RYU9_9GAMM</name>
<dbReference type="Gene3D" id="3.30.300.30">
    <property type="match status" value="1"/>
</dbReference>
<evidence type="ECO:0000313" key="6">
    <source>
        <dbReference type="Proteomes" id="UP000076962"/>
    </source>
</evidence>
<dbReference type="AlphaFoldDB" id="A0A176RYU9"/>
<feature type="domain" description="AMP-dependent synthetase/ligase" evidence="3">
    <location>
        <begin position="438"/>
        <end position="782"/>
    </location>
</feature>
<dbReference type="CDD" id="cd05930">
    <property type="entry name" value="A_NRPS"/>
    <property type="match status" value="1"/>
</dbReference>
<accession>A0A176RYU9</accession>
<organism evidence="5 6">
    <name type="scientific">Candidatus Thiomargarita nelsonii</name>
    <dbReference type="NCBI Taxonomy" id="1003181"/>
    <lineage>
        <taxon>Bacteria</taxon>
        <taxon>Pseudomonadati</taxon>
        <taxon>Pseudomonadota</taxon>
        <taxon>Gammaproteobacteria</taxon>
        <taxon>Thiotrichales</taxon>
        <taxon>Thiotrichaceae</taxon>
        <taxon>Thiomargarita</taxon>
    </lineage>
</organism>
<dbReference type="GO" id="GO:0005737">
    <property type="term" value="C:cytoplasm"/>
    <property type="evidence" value="ECO:0007669"/>
    <property type="project" value="TreeGrafter"/>
</dbReference>
<dbReference type="EMBL" id="LUTY01002026">
    <property type="protein sequence ID" value="OAD20894.1"/>
    <property type="molecule type" value="Genomic_DNA"/>
</dbReference>
<dbReference type="Gene3D" id="3.30.559.30">
    <property type="entry name" value="Nonribosomal peptide synthetase, condensation domain"/>
    <property type="match status" value="1"/>
</dbReference>
<gene>
    <name evidence="5" type="ORF">THIOM_003370</name>
</gene>
<dbReference type="SUPFAM" id="SSF56801">
    <property type="entry name" value="Acetyl-CoA synthetase-like"/>
    <property type="match status" value="1"/>
</dbReference>